<keyword evidence="1" id="KW-0472">Membrane</keyword>
<dbReference type="EMBL" id="JAYGJQ010000001">
    <property type="protein sequence ID" value="MEA9355208.1"/>
    <property type="molecule type" value="Genomic_DNA"/>
</dbReference>
<gene>
    <name evidence="2" type="ORF">SHI21_03305</name>
</gene>
<evidence type="ECO:0000256" key="1">
    <source>
        <dbReference type="SAM" id="Phobius"/>
    </source>
</evidence>
<keyword evidence="1" id="KW-1133">Transmembrane helix</keyword>
<feature type="transmembrane region" description="Helical" evidence="1">
    <location>
        <begin position="31"/>
        <end position="46"/>
    </location>
</feature>
<accession>A0ABU5VS39</accession>
<protein>
    <submittedName>
        <fullName evidence="2">Uncharacterized protein</fullName>
    </submittedName>
</protein>
<keyword evidence="3" id="KW-1185">Reference proteome</keyword>
<proteinExistence type="predicted"/>
<evidence type="ECO:0000313" key="2">
    <source>
        <dbReference type="EMBL" id="MEA9355208.1"/>
    </source>
</evidence>
<sequence>MNLLEDKIDTGLMLCSFVFFCLSYFFPGHEFHLLIVSFFFAALKLYRDYKLK</sequence>
<dbReference type="Proteomes" id="UP001302274">
    <property type="component" value="Unassembled WGS sequence"/>
</dbReference>
<dbReference type="RefSeq" id="WP_323574696.1">
    <property type="nucleotide sequence ID" value="NZ_JAYGJQ010000001.1"/>
</dbReference>
<reference evidence="2 3" key="1">
    <citation type="submission" date="2023-11" db="EMBL/GenBank/DDBJ databases">
        <title>A Novel Polar Bacteriovorax (B. antarcticus) Isolated from the Biocrust in Antarctica.</title>
        <authorList>
            <person name="Mun W."/>
            <person name="Choi S.Y."/>
            <person name="Mitchell R.J."/>
        </authorList>
    </citation>
    <scope>NUCLEOTIDE SEQUENCE [LARGE SCALE GENOMIC DNA]</scope>
    <source>
        <strain evidence="2 3">PP10</strain>
    </source>
</reference>
<name>A0ABU5VS39_9BACT</name>
<comment type="caution">
    <text evidence="2">The sequence shown here is derived from an EMBL/GenBank/DDBJ whole genome shotgun (WGS) entry which is preliminary data.</text>
</comment>
<organism evidence="2 3">
    <name type="scientific">Bacteriovorax antarcticus</name>
    <dbReference type="NCBI Taxonomy" id="3088717"/>
    <lineage>
        <taxon>Bacteria</taxon>
        <taxon>Pseudomonadati</taxon>
        <taxon>Bdellovibrionota</taxon>
        <taxon>Bacteriovoracia</taxon>
        <taxon>Bacteriovoracales</taxon>
        <taxon>Bacteriovoracaceae</taxon>
        <taxon>Bacteriovorax</taxon>
    </lineage>
</organism>
<evidence type="ECO:0000313" key="3">
    <source>
        <dbReference type="Proteomes" id="UP001302274"/>
    </source>
</evidence>
<keyword evidence="1" id="KW-0812">Transmembrane</keyword>